<organism evidence="3 4">
    <name type="scientific">Clostridium omnivorum</name>
    <dbReference type="NCBI Taxonomy" id="1604902"/>
    <lineage>
        <taxon>Bacteria</taxon>
        <taxon>Bacillati</taxon>
        <taxon>Bacillota</taxon>
        <taxon>Clostridia</taxon>
        <taxon>Eubacteriales</taxon>
        <taxon>Clostridiaceae</taxon>
        <taxon>Clostridium</taxon>
    </lineage>
</organism>
<dbReference type="GO" id="GO:0032259">
    <property type="term" value="P:methylation"/>
    <property type="evidence" value="ECO:0007669"/>
    <property type="project" value="UniProtKB-KW"/>
</dbReference>
<evidence type="ECO:0000313" key="4">
    <source>
        <dbReference type="Proteomes" id="UP001208567"/>
    </source>
</evidence>
<accession>A0ABQ5N1V3</accession>
<evidence type="ECO:0000256" key="1">
    <source>
        <dbReference type="ARBA" id="ARBA00022679"/>
    </source>
</evidence>
<keyword evidence="1" id="KW-0808">Transferase</keyword>
<dbReference type="InterPro" id="IPR029063">
    <property type="entry name" value="SAM-dependent_MTases_sf"/>
</dbReference>
<dbReference type="SUPFAM" id="SSF53335">
    <property type="entry name" value="S-adenosyl-L-methionine-dependent methyltransferases"/>
    <property type="match status" value="1"/>
</dbReference>
<dbReference type="InterPro" id="IPR041698">
    <property type="entry name" value="Methyltransf_25"/>
</dbReference>
<feature type="domain" description="Methyltransferase" evidence="2">
    <location>
        <begin position="35"/>
        <end position="130"/>
    </location>
</feature>
<dbReference type="PANTHER" id="PTHR43861">
    <property type="entry name" value="TRANS-ACONITATE 2-METHYLTRANSFERASE-RELATED"/>
    <property type="match status" value="1"/>
</dbReference>
<protein>
    <submittedName>
        <fullName evidence="3">SAM-dependent methyltransferase</fullName>
    </submittedName>
</protein>
<keyword evidence="4" id="KW-1185">Reference proteome</keyword>
<dbReference type="EMBL" id="BRXR01000001">
    <property type="protein sequence ID" value="GLC29172.1"/>
    <property type="molecule type" value="Genomic_DNA"/>
</dbReference>
<comment type="caution">
    <text evidence="3">The sequence shown here is derived from an EMBL/GenBank/DDBJ whole genome shotgun (WGS) entry which is preliminary data.</text>
</comment>
<evidence type="ECO:0000259" key="2">
    <source>
        <dbReference type="Pfam" id="PF13649"/>
    </source>
</evidence>
<sequence>MKFYKELSKVYDVVFPKDENTLEFLCKNLKVNSKILDLACGTGSYAIALAQKGHRVDAVDLGEEMINIAKSKGGLYVNFALADMTKVKEVFQGSKYDFIFCIGNSLVHLENREKVQTLLKNMHDMLNYEGSILLQIINYDRIIKYNIDSLPTINRAEKGLKFIRNYVYNEKSSKVDFNTELVILKDGKEEKLENSVELLAIQSEELIAMLEKAGYSNIELFGGFQGEEYNDKTMALVIKANK</sequence>
<name>A0ABQ5N1V3_9CLOT</name>
<reference evidence="3 4" key="1">
    <citation type="journal article" date="2024" name="Int. J. Syst. Evol. Microbiol.">
        <title>Clostridium omnivorum sp. nov., isolated from anoxic soil under the treatment of reductive soil disinfestation.</title>
        <authorList>
            <person name="Ueki A."/>
            <person name="Tonouchi A."/>
            <person name="Kaku N."/>
            <person name="Honma S."/>
            <person name="Ueki K."/>
        </authorList>
    </citation>
    <scope>NUCLEOTIDE SEQUENCE [LARGE SCALE GENOMIC DNA]</scope>
    <source>
        <strain evidence="3 4">E14</strain>
    </source>
</reference>
<dbReference type="Gene3D" id="3.40.50.150">
    <property type="entry name" value="Vaccinia Virus protein VP39"/>
    <property type="match status" value="1"/>
</dbReference>
<proteinExistence type="predicted"/>
<dbReference type="Pfam" id="PF13649">
    <property type="entry name" value="Methyltransf_25"/>
    <property type="match status" value="1"/>
</dbReference>
<dbReference type="GO" id="GO:0008168">
    <property type="term" value="F:methyltransferase activity"/>
    <property type="evidence" value="ECO:0007669"/>
    <property type="project" value="UniProtKB-KW"/>
</dbReference>
<keyword evidence="3" id="KW-0489">Methyltransferase</keyword>
<dbReference type="Gene3D" id="2.20.25.110">
    <property type="entry name" value="S-adenosyl-L-methionine-dependent methyltransferases"/>
    <property type="match status" value="1"/>
</dbReference>
<evidence type="ECO:0000313" key="3">
    <source>
        <dbReference type="EMBL" id="GLC29172.1"/>
    </source>
</evidence>
<dbReference type="CDD" id="cd02440">
    <property type="entry name" value="AdoMet_MTases"/>
    <property type="match status" value="1"/>
</dbReference>
<dbReference type="Proteomes" id="UP001208567">
    <property type="component" value="Unassembled WGS sequence"/>
</dbReference>
<dbReference type="RefSeq" id="WP_264848457.1">
    <property type="nucleotide sequence ID" value="NZ_BRXR01000001.1"/>
</dbReference>
<gene>
    <name evidence="3" type="ORF">bsdE14_05820</name>
</gene>